<evidence type="ECO:0000313" key="2">
    <source>
        <dbReference type="WBParaSite" id="JU765_v2.g3283.t1"/>
    </source>
</evidence>
<accession>A0AC34R4B9</accession>
<sequence length="79" mass="9534">MIRCSQHERNNNLIRIWEKSPCQSLTIDSSWTDLKGKEKQKKFTVKKSQKEAEHGFRFSQFLWNKLKKKTTSNLKLFKF</sequence>
<proteinExistence type="predicted"/>
<organism evidence="1 2">
    <name type="scientific">Panagrolaimus sp. JU765</name>
    <dbReference type="NCBI Taxonomy" id="591449"/>
    <lineage>
        <taxon>Eukaryota</taxon>
        <taxon>Metazoa</taxon>
        <taxon>Ecdysozoa</taxon>
        <taxon>Nematoda</taxon>
        <taxon>Chromadorea</taxon>
        <taxon>Rhabditida</taxon>
        <taxon>Tylenchina</taxon>
        <taxon>Panagrolaimomorpha</taxon>
        <taxon>Panagrolaimoidea</taxon>
        <taxon>Panagrolaimidae</taxon>
        <taxon>Panagrolaimus</taxon>
    </lineage>
</organism>
<reference evidence="2" key="1">
    <citation type="submission" date="2022-11" db="UniProtKB">
        <authorList>
            <consortium name="WormBaseParasite"/>
        </authorList>
    </citation>
    <scope>IDENTIFICATION</scope>
</reference>
<name>A0AC34R4B9_9BILA</name>
<protein>
    <submittedName>
        <fullName evidence="2">Uncharacterized protein</fullName>
    </submittedName>
</protein>
<evidence type="ECO:0000313" key="1">
    <source>
        <dbReference type="Proteomes" id="UP000887576"/>
    </source>
</evidence>
<dbReference type="WBParaSite" id="JU765_v2.g3283.t1">
    <property type="protein sequence ID" value="JU765_v2.g3283.t1"/>
    <property type="gene ID" value="JU765_v2.g3283"/>
</dbReference>
<dbReference type="Proteomes" id="UP000887576">
    <property type="component" value="Unplaced"/>
</dbReference>